<organism evidence="2 3">
    <name type="scientific">Hymenobacter aranciens</name>
    <dbReference type="NCBI Taxonomy" id="3063996"/>
    <lineage>
        <taxon>Bacteria</taxon>
        <taxon>Pseudomonadati</taxon>
        <taxon>Bacteroidota</taxon>
        <taxon>Cytophagia</taxon>
        <taxon>Cytophagales</taxon>
        <taxon>Hymenobacteraceae</taxon>
        <taxon>Hymenobacter</taxon>
    </lineage>
</organism>
<dbReference type="PANTHER" id="PTHR43581:SF4">
    <property type="entry name" value="ATP_GTP PHOSPHATASE"/>
    <property type="match status" value="1"/>
</dbReference>
<evidence type="ECO:0000313" key="3">
    <source>
        <dbReference type="Proteomes" id="UP001176429"/>
    </source>
</evidence>
<evidence type="ECO:0000313" key="2">
    <source>
        <dbReference type="EMBL" id="MDO7877834.1"/>
    </source>
</evidence>
<keyword evidence="3" id="KW-1185">Reference proteome</keyword>
<dbReference type="InterPro" id="IPR051396">
    <property type="entry name" value="Bact_Antivir_Def_Nuclease"/>
</dbReference>
<dbReference type="Pfam" id="PF13175">
    <property type="entry name" value="AAA_15"/>
    <property type="match status" value="1"/>
</dbReference>
<evidence type="ECO:0000259" key="1">
    <source>
        <dbReference type="Pfam" id="PF13175"/>
    </source>
</evidence>
<dbReference type="InterPro" id="IPR041685">
    <property type="entry name" value="AAA_GajA/Old/RecF-like"/>
</dbReference>
<feature type="domain" description="Endonuclease GajA/Old nuclease/RecF-like AAA" evidence="1">
    <location>
        <begin position="37"/>
        <end position="452"/>
    </location>
</feature>
<dbReference type="EMBL" id="JAUQSY010000029">
    <property type="protein sequence ID" value="MDO7877834.1"/>
    <property type="molecule type" value="Genomic_DNA"/>
</dbReference>
<sequence>MARYLVLELSEDEALQNDLRHYTLGSTELLPRYFGDLAPVNILLGENNSGKSRLMRELMRRNPTRIFAIDSTVEMLVDATNAVIRTIDHATMDSFFDLEIVTQPIAYRDDDLLDLLSIKKDNLVTTSSNKLHVKLEERVSQIRRIAIEIREQSLSDSLLLHYLTGKQISEHVEELNSCLLSLRRAAKIYTEFKSKRIKGLAFTTYDYVRASYTGTGASINILAGHNSSRFQDSAWRTCISEEVPANISAIEEAAKPIWETLMLFRGIEAKSRPRVYIPTLRTARTLVSHEGKKIPGEHDMLQATTQADYQLDKGADGVVVTTGMSLYNAVQAKKNSGREDRAEFLEFELFLSETFFNGKKVEVVPKQSDTSILIDVDGEERALPHLGDGIQAIIMLLYPLFIAKKGTWFFIEEPETHLHPGFQRLFIDTIATHKVLRKKELTIFLTTHSNHLLDFALNETNRVNLFTFRKAVGKSGKPEFQVQLTKPQDLECLSALGVRNSSVFLSNCTIWVEGITDRIYLKAYLQVYLEHRQHAFSLLDGLHYSFLEYAGANVSHYTFGAKVQQVSITDQALKEIQALSISNRIMLIADKDAGKDAKHEHLTSQQHAGFEYIMLATREIENLLSPEIIASALKKLWHKQDFDASKLQQEQYRDIYLGHYLRKKYPDIPEGFAPPKPKGSGTIGSDYKRRFAEAAAEVITSWNMLSPEAQTLTKRVFDFIIGHNPRLGNN</sequence>
<proteinExistence type="predicted"/>
<dbReference type="SUPFAM" id="SSF52540">
    <property type="entry name" value="P-loop containing nucleoside triphosphate hydrolases"/>
    <property type="match status" value="1"/>
</dbReference>
<accession>A0ABT9BHU3</accession>
<reference evidence="2" key="1">
    <citation type="submission" date="2023-07" db="EMBL/GenBank/DDBJ databases">
        <authorList>
            <person name="Kim M.K."/>
        </authorList>
    </citation>
    <scope>NUCLEOTIDE SEQUENCE</scope>
    <source>
        <strain evidence="2">ASUV-10-1</strain>
    </source>
</reference>
<dbReference type="Gene3D" id="3.40.50.300">
    <property type="entry name" value="P-loop containing nucleotide triphosphate hydrolases"/>
    <property type="match status" value="1"/>
</dbReference>
<dbReference type="InterPro" id="IPR027417">
    <property type="entry name" value="P-loop_NTPase"/>
</dbReference>
<comment type="caution">
    <text evidence="2">The sequence shown here is derived from an EMBL/GenBank/DDBJ whole genome shotgun (WGS) entry which is preliminary data.</text>
</comment>
<protein>
    <submittedName>
        <fullName evidence="2">AAA family ATPase</fullName>
    </submittedName>
</protein>
<name>A0ABT9BHU3_9BACT</name>
<dbReference type="PANTHER" id="PTHR43581">
    <property type="entry name" value="ATP/GTP PHOSPHATASE"/>
    <property type="match status" value="1"/>
</dbReference>
<dbReference type="RefSeq" id="WP_305009296.1">
    <property type="nucleotide sequence ID" value="NZ_JAUQSY010000029.1"/>
</dbReference>
<dbReference type="Proteomes" id="UP001176429">
    <property type="component" value="Unassembled WGS sequence"/>
</dbReference>
<gene>
    <name evidence="2" type="ORF">Q5H93_24065</name>
</gene>